<dbReference type="InterPro" id="IPR038222">
    <property type="entry name" value="DHHA2_dom_sf"/>
</dbReference>
<evidence type="ECO:0000313" key="11">
    <source>
        <dbReference type="Proteomes" id="UP000234335"/>
    </source>
</evidence>
<evidence type="ECO:0000256" key="5">
    <source>
        <dbReference type="ARBA" id="ARBA00023211"/>
    </source>
</evidence>
<dbReference type="Gene3D" id="3.90.1640.10">
    <property type="entry name" value="inorganic pyrophosphatase (n-terminal core)"/>
    <property type="match status" value="2"/>
</dbReference>
<dbReference type="PANTHER" id="PTHR12112">
    <property type="entry name" value="BNIP - RELATED"/>
    <property type="match status" value="1"/>
</dbReference>
<dbReference type="SMART" id="SM01131">
    <property type="entry name" value="DHHA2"/>
    <property type="match status" value="1"/>
</dbReference>
<dbReference type="NCBIfam" id="NF003877">
    <property type="entry name" value="PRK05427.1"/>
    <property type="match status" value="1"/>
</dbReference>
<comment type="caution">
    <text evidence="10">The sequence shown here is derived from an EMBL/GenBank/DDBJ whole genome shotgun (WGS) entry which is preliminary data.</text>
</comment>
<dbReference type="NCBIfam" id="NF011443">
    <property type="entry name" value="PRK14869.1-5"/>
    <property type="match status" value="1"/>
</dbReference>
<accession>A0A2I1M8Y7</accession>
<organism evidence="10 11">
    <name type="scientific">Anaerococcus octavius</name>
    <dbReference type="NCBI Taxonomy" id="54007"/>
    <lineage>
        <taxon>Bacteria</taxon>
        <taxon>Bacillati</taxon>
        <taxon>Bacillota</taxon>
        <taxon>Tissierellia</taxon>
        <taxon>Tissierellales</taxon>
        <taxon>Peptoniphilaceae</taxon>
        <taxon>Anaerococcus</taxon>
    </lineage>
</organism>
<dbReference type="NCBIfam" id="NF011441">
    <property type="entry name" value="PRK14869.1-3"/>
    <property type="match status" value="1"/>
</dbReference>
<evidence type="ECO:0000259" key="9">
    <source>
        <dbReference type="PROSITE" id="PS51371"/>
    </source>
</evidence>
<dbReference type="GO" id="GO:0005737">
    <property type="term" value="C:cytoplasm"/>
    <property type="evidence" value="ECO:0007669"/>
    <property type="project" value="InterPro"/>
</dbReference>
<dbReference type="EMBL" id="PKGS01000003">
    <property type="protein sequence ID" value="PKZ16578.1"/>
    <property type="molecule type" value="Genomic_DNA"/>
</dbReference>
<sequence length="549" mass="61351">MKDTVYISGHKNPDTDSIISAICYADLKNRQGYVDAIPVRLGNLNPETKFVLDYFNVEVPALKESMLLQVKDLNFDRAYAIDPIIPVRVAWDIFQEGLTNSLAVVDNDGKIMGIASLSNITKSYMDVWDDKIIGRSNTPIENIIDVLAAKSLVLPENPRDFDGKMTVMAMNDENQDFDTYFSEGDIVIVGNRTDYLDYLIERKVALVILTNGSSLDKDLLENAYKNGVTILSTEYNTFMTSRLLPMTIPVSHVMTEDDLVYFSTNDTIDLVRETMAKSRFRSYPVVDENKKVIGSISRYHLISSNMKKLILVDHNEKNQSIDDIDQAEIIEIIDHHRVANISTTAPLFYRAEPVGSTATIISEMYFESGLRPSKKVAGLLCAAIISDTLLFRSPTTTDVDRRILDRMSKIADINPEEFANQMFKAGTSLKEKSPADIVEGDVKTFTIGGEDVRVGQVMTMNPEELEPLRDEITSLMQAKIESKGESTFVLVLTDIFNETSELLVVGEHVEDIEGEFGHKVTNGTISAPGVLSRKKQVIPRLTNAFVKAE</sequence>
<dbReference type="InterPro" id="IPR038763">
    <property type="entry name" value="DHH_sf"/>
</dbReference>
<evidence type="ECO:0000313" key="10">
    <source>
        <dbReference type="EMBL" id="PKZ16578.1"/>
    </source>
</evidence>
<evidence type="ECO:0000256" key="1">
    <source>
        <dbReference type="ARBA" id="ARBA00001936"/>
    </source>
</evidence>
<dbReference type="Proteomes" id="UP000234335">
    <property type="component" value="Unassembled WGS sequence"/>
</dbReference>
<dbReference type="SUPFAM" id="SSF64182">
    <property type="entry name" value="DHH phosphoesterases"/>
    <property type="match status" value="1"/>
</dbReference>
<dbReference type="Gene3D" id="3.10.310.20">
    <property type="entry name" value="DHHA2 domain"/>
    <property type="match status" value="1"/>
</dbReference>
<keyword evidence="4" id="KW-0378">Hydrolase</keyword>
<evidence type="ECO:0000256" key="6">
    <source>
        <dbReference type="ARBA" id="ARBA00032535"/>
    </source>
</evidence>
<dbReference type="EC" id="3.6.1.1" evidence="2"/>
<keyword evidence="5" id="KW-0464">Manganese</keyword>
<feature type="domain" description="CBS" evidence="9">
    <location>
        <begin position="254"/>
        <end position="311"/>
    </location>
</feature>
<dbReference type="NCBIfam" id="NF011442">
    <property type="entry name" value="PRK14869.1-4"/>
    <property type="match status" value="1"/>
</dbReference>
<dbReference type="InterPro" id="IPR046342">
    <property type="entry name" value="CBS_dom_sf"/>
</dbReference>
<dbReference type="PANTHER" id="PTHR12112:SF22">
    <property type="entry name" value="MANGANESE-DEPENDENT INORGANIC PYROPHOSPHATASE-RELATED"/>
    <property type="match status" value="1"/>
</dbReference>
<proteinExistence type="predicted"/>
<evidence type="ECO:0000256" key="4">
    <source>
        <dbReference type="ARBA" id="ARBA00022801"/>
    </source>
</evidence>
<dbReference type="GO" id="GO:0046872">
    <property type="term" value="F:metal ion binding"/>
    <property type="evidence" value="ECO:0007669"/>
    <property type="project" value="UniProtKB-KW"/>
</dbReference>
<keyword evidence="11" id="KW-1185">Reference proteome</keyword>
<gene>
    <name evidence="10" type="ORF">CYJ34_05100</name>
</gene>
<dbReference type="AlphaFoldDB" id="A0A2I1M8Y7"/>
<protein>
    <recommendedName>
        <fullName evidence="2">inorganic diphosphatase</fullName>
        <ecNumber evidence="2">3.6.1.1</ecNumber>
    </recommendedName>
    <alternativeName>
        <fullName evidence="6">Pyrophosphate phospho-hydrolase</fullName>
    </alternativeName>
</protein>
<dbReference type="PROSITE" id="PS51371">
    <property type="entry name" value="CBS"/>
    <property type="match status" value="1"/>
</dbReference>
<keyword evidence="3" id="KW-0479">Metal-binding</keyword>
<dbReference type="FunFam" id="3.90.1640.10:FF:000001">
    <property type="entry name" value="Probable manganese-dependent inorganic pyrophosphatase"/>
    <property type="match status" value="1"/>
</dbReference>
<dbReference type="SUPFAM" id="SSF75138">
    <property type="entry name" value="HprK N-terminal domain-like"/>
    <property type="match status" value="1"/>
</dbReference>
<dbReference type="Gene3D" id="3.40.1390.20">
    <property type="entry name" value="HprK N-terminal domain-like"/>
    <property type="match status" value="1"/>
</dbReference>
<dbReference type="Pfam" id="PF02833">
    <property type="entry name" value="DHHA2"/>
    <property type="match status" value="1"/>
</dbReference>
<dbReference type="Pfam" id="PF00571">
    <property type="entry name" value="CBS"/>
    <property type="match status" value="2"/>
</dbReference>
<reference evidence="10 11" key="1">
    <citation type="submission" date="2017-12" db="EMBL/GenBank/DDBJ databases">
        <title>Phylogenetic diversity of female urinary microbiome.</title>
        <authorList>
            <person name="Thomas-White K."/>
            <person name="Wolfe A.J."/>
        </authorList>
    </citation>
    <scope>NUCLEOTIDE SEQUENCE [LARGE SCALE GENOMIC DNA]</scope>
    <source>
        <strain evidence="10 11">UMB0119</strain>
    </source>
</reference>
<evidence type="ECO:0000256" key="8">
    <source>
        <dbReference type="PROSITE-ProRule" id="PRU00703"/>
    </source>
</evidence>
<dbReference type="GO" id="GO:0004427">
    <property type="term" value="F:inorganic diphosphate phosphatase activity"/>
    <property type="evidence" value="ECO:0007669"/>
    <property type="project" value="UniProtKB-EC"/>
</dbReference>
<dbReference type="InterPro" id="IPR028979">
    <property type="entry name" value="Ser_kin/Pase_Hpr-like_N_sf"/>
</dbReference>
<comment type="cofactor">
    <cofactor evidence="1">
        <name>Mn(2+)</name>
        <dbReference type="ChEBI" id="CHEBI:29035"/>
    </cofactor>
</comment>
<dbReference type="Pfam" id="PF07085">
    <property type="entry name" value="DRTGG"/>
    <property type="match status" value="1"/>
</dbReference>
<evidence type="ECO:0000256" key="7">
    <source>
        <dbReference type="ARBA" id="ARBA00047820"/>
    </source>
</evidence>
<evidence type="ECO:0000256" key="2">
    <source>
        <dbReference type="ARBA" id="ARBA00012146"/>
    </source>
</evidence>
<dbReference type="SUPFAM" id="SSF54631">
    <property type="entry name" value="CBS-domain pair"/>
    <property type="match status" value="1"/>
</dbReference>
<dbReference type="InterPro" id="IPR000644">
    <property type="entry name" value="CBS_dom"/>
</dbReference>
<evidence type="ECO:0000256" key="3">
    <source>
        <dbReference type="ARBA" id="ARBA00022723"/>
    </source>
</evidence>
<name>A0A2I1M8Y7_9FIRM</name>
<dbReference type="SMART" id="SM00116">
    <property type="entry name" value="CBS"/>
    <property type="match status" value="2"/>
</dbReference>
<dbReference type="RefSeq" id="WP_101540239.1">
    <property type="nucleotide sequence ID" value="NZ_PKGS01000003.1"/>
</dbReference>
<dbReference type="InterPro" id="IPR010766">
    <property type="entry name" value="DRTGG"/>
</dbReference>
<comment type="catalytic activity">
    <reaction evidence="7">
        <text>diphosphate + H2O = 2 phosphate + H(+)</text>
        <dbReference type="Rhea" id="RHEA:24576"/>
        <dbReference type="ChEBI" id="CHEBI:15377"/>
        <dbReference type="ChEBI" id="CHEBI:15378"/>
        <dbReference type="ChEBI" id="CHEBI:33019"/>
        <dbReference type="ChEBI" id="CHEBI:43474"/>
        <dbReference type="EC" id="3.6.1.1"/>
    </reaction>
</comment>
<dbReference type="InterPro" id="IPR004097">
    <property type="entry name" value="DHHA2"/>
</dbReference>
<keyword evidence="8" id="KW-0129">CBS domain</keyword>